<organism evidence="2 3">
    <name type="scientific">Arenicella xantha</name>
    <dbReference type="NCBI Taxonomy" id="644221"/>
    <lineage>
        <taxon>Bacteria</taxon>
        <taxon>Pseudomonadati</taxon>
        <taxon>Pseudomonadota</taxon>
        <taxon>Gammaproteobacteria</taxon>
        <taxon>Arenicellales</taxon>
        <taxon>Arenicellaceae</taxon>
        <taxon>Arenicella</taxon>
    </lineage>
</organism>
<comment type="caution">
    <text evidence="2">The sequence shown here is derived from an EMBL/GenBank/DDBJ whole genome shotgun (WGS) entry which is preliminary data.</text>
</comment>
<gene>
    <name evidence="2" type="ORF">DFR28_102282</name>
</gene>
<evidence type="ECO:0000313" key="2">
    <source>
        <dbReference type="EMBL" id="RBP50866.1"/>
    </source>
</evidence>
<dbReference type="EMBL" id="QNRT01000002">
    <property type="protein sequence ID" value="RBP50866.1"/>
    <property type="molecule type" value="Genomic_DNA"/>
</dbReference>
<keyword evidence="1" id="KW-0472">Membrane</keyword>
<dbReference type="RefSeq" id="WP_113953682.1">
    <property type="nucleotide sequence ID" value="NZ_QNRT01000002.1"/>
</dbReference>
<feature type="transmembrane region" description="Helical" evidence="1">
    <location>
        <begin position="46"/>
        <end position="66"/>
    </location>
</feature>
<protein>
    <recommendedName>
        <fullName evidence="4">SxtJ</fullName>
    </recommendedName>
</protein>
<accession>A0A395JJA6</accession>
<proteinExistence type="predicted"/>
<dbReference type="OrthoDB" id="9790341at2"/>
<reference evidence="2 3" key="1">
    <citation type="submission" date="2018-06" db="EMBL/GenBank/DDBJ databases">
        <title>Genomic Encyclopedia of Type Strains, Phase IV (KMG-IV): sequencing the most valuable type-strain genomes for metagenomic binning, comparative biology and taxonomic classification.</title>
        <authorList>
            <person name="Goeker M."/>
        </authorList>
    </citation>
    <scope>NUCLEOTIDE SEQUENCE [LARGE SCALE GENOMIC DNA]</scope>
    <source>
        <strain evidence="2 3">DSM 24032</strain>
    </source>
</reference>
<evidence type="ECO:0008006" key="4">
    <source>
        <dbReference type="Google" id="ProtNLM"/>
    </source>
</evidence>
<keyword evidence="1" id="KW-1133">Transmembrane helix</keyword>
<keyword evidence="1" id="KW-0812">Transmembrane</keyword>
<keyword evidence="3" id="KW-1185">Reference proteome</keyword>
<dbReference type="InParanoid" id="A0A395JJA6"/>
<dbReference type="Proteomes" id="UP000253083">
    <property type="component" value="Unassembled WGS sequence"/>
</dbReference>
<dbReference type="AlphaFoldDB" id="A0A395JJA6"/>
<feature type="transmembrane region" description="Helical" evidence="1">
    <location>
        <begin position="21"/>
        <end position="39"/>
    </location>
</feature>
<evidence type="ECO:0000256" key="1">
    <source>
        <dbReference type="SAM" id="Phobius"/>
    </source>
</evidence>
<sequence>MPIEHKAAATSPTAKALENRTFGLIFAGIFAVIALIPLINGNSITIWAAILSGLMALSALLLPTLLTPLNTLFQKFGLVMHKITNPIFMGLVFFGTVLPTGLIMRLLGKDPMHRKLDPAADSYWIARETHLVTKDSFDNQF</sequence>
<name>A0A395JJA6_9GAMM</name>
<feature type="transmembrane region" description="Helical" evidence="1">
    <location>
        <begin position="86"/>
        <end position="107"/>
    </location>
</feature>
<evidence type="ECO:0000313" key="3">
    <source>
        <dbReference type="Proteomes" id="UP000253083"/>
    </source>
</evidence>